<organism evidence="1 2">
    <name type="scientific">Limnoglobus roseus</name>
    <dbReference type="NCBI Taxonomy" id="2598579"/>
    <lineage>
        <taxon>Bacteria</taxon>
        <taxon>Pseudomonadati</taxon>
        <taxon>Planctomycetota</taxon>
        <taxon>Planctomycetia</taxon>
        <taxon>Gemmatales</taxon>
        <taxon>Gemmataceae</taxon>
        <taxon>Limnoglobus</taxon>
    </lineage>
</organism>
<dbReference type="Proteomes" id="UP000324974">
    <property type="component" value="Chromosome"/>
</dbReference>
<dbReference type="AlphaFoldDB" id="A0A5C1A5X8"/>
<accession>A0A5C1A5X8</accession>
<evidence type="ECO:0000313" key="1">
    <source>
        <dbReference type="EMBL" id="QEL13677.1"/>
    </source>
</evidence>
<keyword evidence="2" id="KW-1185">Reference proteome</keyword>
<gene>
    <name evidence="1" type="ORF">PX52LOC_00535</name>
</gene>
<reference evidence="2" key="1">
    <citation type="submission" date="2019-08" db="EMBL/GenBank/DDBJ databases">
        <title>Limnoglobus roseus gen. nov., sp. nov., a novel freshwater planctomycete with a giant genome from the family Gemmataceae.</title>
        <authorList>
            <person name="Kulichevskaya I.S."/>
            <person name="Naumoff D.G."/>
            <person name="Miroshnikov K."/>
            <person name="Ivanova A."/>
            <person name="Philippov D.A."/>
            <person name="Hakobyan A."/>
            <person name="Rijpstra I.C."/>
            <person name="Sinninghe Damste J.S."/>
            <person name="Liesack W."/>
            <person name="Dedysh S.N."/>
        </authorList>
    </citation>
    <scope>NUCLEOTIDE SEQUENCE [LARGE SCALE GENOMIC DNA]</scope>
    <source>
        <strain evidence="2">PX52</strain>
    </source>
</reference>
<protein>
    <submittedName>
        <fullName evidence="1">Uncharacterized protein</fullName>
    </submittedName>
</protein>
<dbReference type="KEGG" id="lrs:PX52LOC_00535"/>
<dbReference type="RefSeq" id="WP_149108628.1">
    <property type="nucleotide sequence ID" value="NZ_CP042425.1"/>
</dbReference>
<dbReference type="OrthoDB" id="285182at2"/>
<name>A0A5C1A5X8_9BACT</name>
<proteinExistence type="predicted"/>
<dbReference type="EMBL" id="CP042425">
    <property type="protein sequence ID" value="QEL13677.1"/>
    <property type="molecule type" value="Genomic_DNA"/>
</dbReference>
<sequence length="211" mass="23497">MHSGDRVLTDAEWELFSVGLDLLVDFVQDDLDGQDDATETGAPAFDRLTAEQKFVILADVATALRDPAVPPPHHTAANEATIAAVLYTVQDVLAEELVAATSPDRGLRSTDTRRHLLAVAVESGWENLPRLTSKSRRKWRELLEVFEGQILWDDDHLMGDAFLDLPPDEVRVQMELAGIGDDYYLDTPDEPDEKGLARARQQLARLCGREH</sequence>
<evidence type="ECO:0000313" key="2">
    <source>
        <dbReference type="Proteomes" id="UP000324974"/>
    </source>
</evidence>